<evidence type="ECO:0000256" key="1">
    <source>
        <dbReference type="ARBA" id="ARBA00004418"/>
    </source>
</evidence>
<keyword evidence="5 7" id="KW-0574">Periplasm</keyword>
<dbReference type="AlphaFoldDB" id="I2B8G5"/>
<keyword evidence="4 7" id="KW-0732">Signal</keyword>
<dbReference type="GO" id="GO:0046688">
    <property type="term" value="P:response to copper ion"/>
    <property type="evidence" value="ECO:0007669"/>
    <property type="project" value="UniProtKB-UniRule"/>
</dbReference>
<keyword evidence="6 7" id="KW-0186">Copper</keyword>
<evidence type="ECO:0000256" key="2">
    <source>
        <dbReference type="ARBA" id="ARBA00010509"/>
    </source>
</evidence>
<feature type="signal peptide" evidence="8">
    <location>
        <begin position="1"/>
        <end position="28"/>
    </location>
</feature>
<dbReference type="PANTHER" id="PTHR34820">
    <property type="entry name" value="INNER MEMBRANE PROTEIN YEBZ"/>
    <property type="match status" value="1"/>
</dbReference>
<dbReference type="InterPro" id="IPR047685">
    <property type="entry name" value="CopC-like"/>
</dbReference>
<dbReference type="OrthoDB" id="9796814at2"/>
<evidence type="ECO:0000256" key="8">
    <source>
        <dbReference type="SAM" id="SignalP"/>
    </source>
</evidence>
<dbReference type="PATRIC" id="fig|630626.3.peg.1666"/>
<evidence type="ECO:0000313" key="11">
    <source>
        <dbReference type="Proteomes" id="UP000001955"/>
    </source>
</evidence>
<evidence type="ECO:0000256" key="4">
    <source>
        <dbReference type="ARBA" id="ARBA00022729"/>
    </source>
</evidence>
<dbReference type="SUPFAM" id="SSF81296">
    <property type="entry name" value="E set domains"/>
    <property type="match status" value="1"/>
</dbReference>
<dbReference type="InterPro" id="IPR032694">
    <property type="entry name" value="CopC/D"/>
</dbReference>
<dbReference type="NCBIfam" id="NF033814">
    <property type="entry name" value="copper_CopC"/>
    <property type="match status" value="1"/>
</dbReference>
<dbReference type="Pfam" id="PF04234">
    <property type="entry name" value="CopC"/>
    <property type="match status" value="1"/>
</dbReference>
<dbReference type="HOGENOM" id="CLU_087859_4_2_6"/>
<evidence type="ECO:0000259" key="9">
    <source>
        <dbReference type="Pfam" id="PF04234"/>
    </source>
</evidence>
<dbReference type="GO" id="GO:0005886">
    <property type="term" value="C:plasma membrane"/>
    <property type="evidence" value="ECO:0007669"/>
    <property type="project" value="TreeGrafter"/>
</dbReference>
<accession>K6W204</accession>
<organism evidence="10 11">
    <name type="scientific">Shimwellia blattae (strain ATCC 29907 / DSM 4481 / JCM 1650 / NBRC 105725 / CDC 9005-74)</name>
    <name type="common">Escherichia blattae</name>
    <dbReference type="NCBI Taxonomy" id="630626"/>
    <lineage>
        <taxon>Bacteria</taxon>
        <taxon>Pseudomonadati</taxon>
        <taxon>Pseudomonadota</taxon>
        <taxon>Gammaproteobacteria</taxon>
        <taxon>Enterobacterales</taxon>
        <taxon>Enterobacteriaceae</taxon>
        <taxon>Shimwellia</taxon>
    </lineage>
</organism>
<dbReference type="InterPro" id="IPR014756">
    <property type="entry name" value="Ig_E-set"/>
</dbReference>
<dbReference type="InterPro" id="IPR014755">
    <property type="entry name" value="Cu-Rt/internalin_Ig-like"/>
</dbReference>
<name>I2B8G5_SHIBC</name>
<dbReference type="InterPro" id="IPR007348">
    <property type="entry name" value="CopC_dom"/>
</dbReference>
<keyword evidence="11" id="KW-1185">Reference proteome</keyword>
<dbReference type="EMBL" id="CP001560">
    <property type="protein sequence ID" value="AFJ46819.1"/>
    <property type="molecule type" value="Genomic_DNA"/>
</dbReference>
<gene>
    <name evidence="10" type="ordered locus">EBL_c17250</name>
</gene>
<comment type="similarity">
    <text evidence="2 7">Belongs to the CopC family.</text>
</comment>
<sequence>MTSKLLTTIATFFTLLLSALMFSSPAFAHAHLVQQSPSADAQLTAAPQEIRLTFSEGIEPGFSTITLNGPGKTPVSTGPLHKVADDNRSVVVTPAQPLPPGSYQVNWQVVSVDGHKTHGNYRFTLK</sequence>
<comment type="subcellular location">
    <subcellularLocation>
        <location evidence="1 7">Periplasm</location>
    </subcellularLocation>
</comment>
<dbReference type="PANTHER" id="PTHR34820:SF4">
    <property type="entry name" value="INNER MEMBRANE PROTEIN YEBZ"/>
    <property type="match status" value="1"/>
</dbReference>
<dbReference type="RefSeq" id="WP_002445015.1">
    <property type="nucleotide sequence ID" value="NC_017910.1"/>
</dbReference>
<dbReference type="eggNOG" id="COG2372">
    <property type="taxonomic scope" value="Bacteria"/>
</dbReference>
<evidence type="ECO:0000256" key="7">
    <source>
        <dbReference type="RuleBase" id="RU369037"/>
    </source>
</evidence>
<reference evidence="10 11" key="1">
    <citation type="journal article" date="2012" name="J. Bacteriol.">
        <title>Complete genome sequence of the B12-producing Shimwellia blattae strain DSM 4481, isolated from a cockroach.</title>
        <authorList>
            <person name="Brzuszkiewicz E."/>
            <person name="Waschkowitz T."/>
            <person name="Wiezer A."/>
            <person name="Daniel R."/>
        </authorList>
    </citation>
    <scope>NUCLEOTIDE SEQUENCE [LARGE SCALE GENOMIC DNA]</scope>
    <source>
        <strain evidence="11">ATCC 29907 / DSM 4481 / JCM 1650 / NBRC 105725 / CDC 9005-74</strain>
    </source>
</reference>
<protein>
    <recommendedName>
        <fullName evidence="7">Copper resistance protein C</fullName>
    </recommendedName>
</protein>
<evidence type="ECO:0000256" key="3">
    <source>
        <dbReference type="ARBA" id="ARBA00022723"/>
    </source>
</evidence>
<dbReference type="STRING" id="630626.EBL_c17250"/>
<feature type="domain" description="CopC" evidence="9">
    <location>
        <begin position="29"/>
        <end position="125"/>
    </location>
</feature>
<accession>I2B8G5</accession>
<dbReference type="Proteomes" id="UP000001955">
    <property type="component" value="Chromosome"/>
</dbReference>
<proteinExistence type="inferred from homology"/>
<dbReference type="GO" id="GO:0006825">
    <property type="term" value="P:copper ion transport"/>
    <property type="evidence" value="ECO:0007669"/>
    <property type="project" value="InterPro"/>
</dbReference>
<evidence type="ECO:0000256" key="5">
    <source>
        <dbReference type="ARBA" id="ARBA00022764"/>
    </source>
</evidence>
<keyword evidence="3 7" id="KW-0479">Metal-binding</keyword>
<dbReference type="GO" id="GO:0005507">
    <property type="term" value="F:copper ion binding"/>
    <property type="evidence" value="ECO:0007669"/>
    <property type="project" value="UniProtKB-UniRule"/>
</dbReference>
<evidence type="ECO:0000256" key="6">
    <source>
        <dbReference type="ARBA" id="ARBA00023008"/>
    </source>
</evidence>
<dbReference type="KEGG" id="ebt:EBL_c17250"/>
<dbReference type="GO" id="GO:0042597">
    <property type="term" value="C:periplasmic space"/>
    <property type="evidence" value="ECO:0007669"/>
    <property type="project" value="UniProtKB-SubCell"/>
</dbReference>
<evidence type="ECO:0000313" key="10">
    <source>
        <dbReference type="EMBL" id="AFJ46819.1"/>
    </source>
</evidence>
<feature type="chain" id="PRO_5003656003" description="Copper resistance protein C" evidence="8">
    <location>
        <begin position="29"/>
        <end position="126"/>
    </location>
</feature>
<dbReference type="Gene3D" id="2.60.40.1220">
    <property type="match status" value="1"/>
</dbReference>
<comment type="function">
    <text evidence="7">Involved in copper resistance.</text>
</comment>